<feature type="transmembrane region" description="Helical" evidence="1">
    <location>
        <begin position="6"/>
        <end position="32"/>
    </location>
</feature>
<protein>
    <submittedName>
        <fullName evidence="2">Tetraspanin family protein</fullName>
    </submittedName>
</protein>
<evidence type="ECO:0000313" key="3">
    <source>
        <dbReference type="Proteomes" id="UP000001542"/>
    </source>
</evidence>
<sequence>MGCCANFTLFIISFLSIGIIVAASAACVVFINKAKIKQISNNDTILIYLIIILCASAFILAFAIYASISKSRCPSLILGIILLIYSCGVIGAIVVYILFKKNIIQEIGKQWNAHEGKDDPIGRAIPEAETYLGCKGWNESNETTCYGKLNTLIKKYAIYGYIIFGVVALILFIAACIAFWKVCAKEDSLNSKKNAPLEQPLSYGW</sequence>
<dbReference type="InParanoid" id="A2G7G6"/>
<evidence type="ECO:0000313" key="2">
    <source>
        <dbReference type="EMBL" id="EAX86900.1"/>
    </source>
</evidence>
<name>A2G7G6_TRIV3</name>
<dbReference type="KEGG" id="tva:4744548"/>
<feature type="transmembrane region" description="Helical" evidence="1">
    <location>
        <begin position="77"/>
        <end position="99"/>
    </location>
</feature>
<feature type="transmembrane region" description="Helical" evidence="1">
    <location>
        <begin position="158"/>
        <end position="180"/>
    </location>
</feature>
<proteinExistence type="predicted"/>
<keyword evidence="1" id="KW-0472">Membrane</keyword>
<dbReference type="AlphaFoldDB" id="A2G7G6"/>
<keyword evidence="1" id="KW-1133">Transmembrane helix</keyword>
<dbReference type="RefSeq" id="XP_001299830.1">
    <property type="nucleotide sequence ID" value="XM_001299829.1"/>
</dbReference>
<keyword evidence="3" id="KW-1185">Reference proteome</keyword>
<reference evidence="2" key="2">
    <citation type="journal article" date="2007" name="Science">
        <title>Draft genome sequence of the sexually transmitted pathogen Trichomonas vaginalis.</title>
        <authorList>
            <person name="Carlton J.M."/>
            <person name="Hirt R.P."/>
            <person name="Silva J.C."/>
            <person name="Delcher A.L."/>
            <person name="Schatz M."/>
            <person name="Zhao Q."/>
            <person name="Wortman J.R."/>
            <person name="Bidwell S.L."/>
            <person name="Alsmark U.C.M."/>
            <person name="Besteiro S."/>
            <person name="Sicheritz-Ponten T."/>
            <person name="Noel C.J."/>
            <person name="Dacks J.B."/>
            <person name="Foster P.G."/>
            <person name="Simillion C."/>
            <person name="Van de Peer Y."/>
            <person name="Miranda-Saavedra D."/>
            <person name="Barton G.J."/>
            <person name="Westrop G.D."/>
            <person name="Mueller S."/>
            <person name="Dessi D."/>
            <person name="Fiori P.L."/>
            <person name="Ren Q."/>
            <person name="Paulsen I."/>
            <person name="Zhang H."/>
            <person name="Bastida-Corcuera F.D."/>
            <person name="Simoes-Barbosa A."/>
            <person name="Brown M.T."/>
            <person name="Hayes R.D."/>
            <person name="Mukherjee M."/>
            <person name="Okumura C.Y."/>
            <person name="Schneider R."/>
            <person name="Smith A.J."/>
            <person name="Vanacova S."/>
            <person name="Villalvazo M."/>
            <person name="Haas B.J."/>
            <person name="Pertea M."/>
            <person name="Feldblyum T.V."/>
            <person name="Utterback T.R."/>
            <person name="Shu C.L."/>
            <person name="Osoegawa K."/>
            <person name="de Jong P.J."/>
            <person name="Hrdy I."/>
            <person name="Horvathova L."/>
            <person name="Zubacova Z."/>
            <person name="Dolezal P."/>
            <person name="Malik S.B."/>
            <person name="Logsdon J.M. Jr."/>
            <person name="Henze K."/>
            <person name="Gupta A."/>
            <person name="Wang C.C."/>
            <person name="Dunne R.L."/>
            <person name="Upcroft J.A."/>
            <person name="Upcroft P."/>
            <person name="White O."/>
            <person name="Salzberg S.L."/>
            <person name="Tang P."/>
            <person name="Chiu C.-H."/>
            <person name="Lee Y.-S."/>
            <person name="Embley T.M."/>
            <person name="Coombs G.H."/>
            <person name="Mottram J.C."/>
            <person name="Tachezy J."/>
            <person name="Fraser-Liggett C.M."/>
            <person name="Johnson P.J."/>
        </authorList>
    </citation>
    <scope>NUCLEOTIDE SEQUENCE [LARGE SCALE GENOMIC DNA]</scope>
    <source>
        <strain evidence="2">G3</strain>
    </source>
</reference>
<dbReference type="EMBL" id="DS114549">
    <property type="protein sequence ID" value="EAX86900.1"/>
    <property type="molecule type" value="Genomic_DNA"/>
</dbReference>
<dbReference type="Proteomes" id="UP000001542">
    <property type="component" value="Unassembled WGS sequence"/>
</dbReference>
<feature type="transmembrane region" description="Helical" evidence="1">
    <location>
        <begin position="44"/>
        <end position="65"/>
    </location>
</feature>
<reference evidence="2" key="1">
    <citation type="submission" date="2006-10" db="EMBL/GenBank/DDBJ databases">
        <authorList>
            <person name="Amadeo P."/>
            <person name="Zhao Q."/>
            <person name="Wortman J."/>
            <person name="Fraser-Liggett C."/>
            <person name="Carlton J."/>
        </authorList>
    </citation>
    <scope>NUCLEOTIDE SEQUENCE</scope>
    <source>
        <strain evidence="2">G3</strain>
    </source>
</reference>
<keyword evidence="1" id="KW-0812">Transmembrane</keyword>
<dbReference type="VEuPathDB" id="TrichDB:TVAG_099160"/>
<organism evidence="2 3">
    <name type="scientific">Trichomonas vaginalis (strain ATCC PRA-98 / G3)</name>
    <dbReference type="NCBI Taxonomy" id="412133"/>
    <lineage>
        <taxon>Eukaryota</taxon>
        <taxon>Metamonada</taxon>
        <taxon>Parabasalia</taxon>
        <taxon>Trichomonadida</taxon>
        <taxon>Trichomonadidae</taxon>
        <taxon>Trichomonas</taxon>
    </lineage>
</organism>
<evidence type="ECO:0000256" key="1">
    <source>
        <dbReference type="SAM" id="Phobius"/>
    </source>
</evidence>
<dbReference type="VEuPathDB" id="TrichDB:TVAGG3_0920450"/>
<gene>
    <name evidence="2" type="ORF">TVAG_099160</name>
</gene>
<dbReference type="SMR" id="A2G7G6"/>
<accession>A2G7G6</accession>